<evidence type="ECO:0000256" key="2">
    <source>
        <dbReference type="ARBA" id="ARBA00022679"/>
    </source>
</evidence>
<name>A0A7V3J9X8_UNCC3</name>
<comment type="caution">
    <text evidence="5">The sequence shown here is derived from an EMBL/GenBank/DDBJ whole genome shotgun (WGS) entry which is preliminary data.</text>
</comment>
<dbReference type="Gene3D" id="3.40.50.2000">
    <property type="entry name" value="Glycogen Phosphorylase B"/>
    <property type="match status" value="2"/>
</dbReference>
<dbReference type="GO" id="GO:0016758">
    <property type="term" value="F:hexosyltransferase activity"/>
    <property type="evidence" value="ECO:0007669"/>
    <property type="project" value="InterPro"/>
</dbReference>
<dbReference type="Pfam" id="PF04101">
    <property type="entry name" value="Glyco_tran_28_C"/>
    <property type="match status" value="1"/>
</dbReference>
<dbReference type="Pfam" id="PF03033">
    <property type="entry name" value="Glyco_transf_28"/>
    <property type="match status" value="1"/>
</dbReference>
<gene>
    <name evidence="5" type="ORF">ENV41_02900</name>
</gene>
<dbReference type="EMBL" id="DTGG01000091">
    <property type="protein sequence ID" value="HFZ09062.1"/>
    <property type="molecule type" value="Genomic_DNA"/>
</dbReference>
<evidence type="ECO:0000259" key="4">
    <source>
        <dbReference type="Pfam" id="PF04101"/>
    </source>
</evidence>
<dbReference type="InterPro" id="IPR004276">
    <property type="entry name" value="GlycoTrans_28_N"/>
</dbReference>
<dbReference type="GO" id="GO:0005975">
    <property type="term" value="P:carbohydrate metabolic process"/>
    <property type="evidence" value="ECO:0007669"/>
    <property type="project" value="InterPro"/>
</dbReference>
<evidence type="ECO:0000256" key="1">
    <source>
        <dbReference type="ARBA" id="ARBA00022676"/>
    </source>
</evidence>
<organism evidence="5">
    <name type="scientific">candidate division CPR3 bacterium</name>
    <dbReference type="NCBI Taxonomy" id="2268181"/>
    <lineage>
        <taxon>Bacteria</taxon>
        <taxon>Bacteria division CPR3</taxon>
    </lineage>
</organism>
<reference evidence="5" key="1">
    <citation type="journal article" date="2020" name="mSystems">
        <title>Genome- and Community-Level Interaction Insights into Carbon Utilization and Element Cycling Functions of Hydrothermarchaeota in Hydrothermal Sediment.</title>
        <authorList>
            <person name="Zhou Z."/>
            <person name="Liu Y."/>
            <person name="Xu W."/>
            <person name="Pan J."/>
            <person name="Luo Z.H."/>
            <person name="Li M."/>
        </authorList>
    </citation>
    <scope>NUCLEOTIDE SEQUENCE [LARGE SCALE GENOMIC DNA]</scope>
    <source>
        <strain evidence="5">SpSt-757</strain>
    </source>
</reference>
<evidence type="ECO:0000313" key="5">
    <source>
        <dbReference type="EMBL" id="HFZ09062.1"/>
    </source>
</evidence>
<dbReference type="SUPFAM" id="SSF53756">
    <property type="entry name" value="UDP-Glycosyltransferase/glycogen phosphorylase"/>
    <property type="match status" value="1"/>
</dbReference>
<keyword evidence="1" id="KW-0328">Glycosyltransferase</keyword>
<sequence>MTLPVVLAARLCKIPIIVHESDVVVGLSNKLCAKLAQKICVSFPAGFYKGLPKKRIVYTGNPVRREFYLTSKAKQRTRLPTILITGGSQGSKKINQVIYGILPKLLTFAKVIHLVGVLDFPAAERVKQGLKKDLKKRYFVYGFLEEEMPQVMHGADLVVSRAGANTLFEIAASAKPSILIPLKTAASDHQTKNAQIFEKNKAAILVEEDDLNAGFLLKIIRKLLSDKEKLKEMGERARRLSMPKAASKIAEEIIKLSI</sequence>
<dbReference type="GO" id="GO:1901137">
    <property type="term" value="P:carbohydrate derivative biosynthetic process"/>
    <property type="evidence" value="ECO:0007669"/>
    <property type="project" value="UniProtKB-ARBA"/>
</dbReference>
<dbReference type="CDD" id="cd03785">
    <property type="entry name" value="GT28_MurG"/>
    <property type="match status" value="1"/>
</dbReference>
<dbReference type="AlphaFoldDB" id="A0A7V3J9X8"/>
<keyword evidence="2 5" id="KW-0808">Transferase</keyword>
<protein>
    <submittedName>
        <fullName evidence="5">UDP-N-acetylglucosamine--N-acetylmuramyl-(Pentapeptide) pyrophosphoryl-undecaprenol N-acetylglucosamine transferase</fullName>
    </submittedName>
</protein>
<accession>A0A7V3J9X8</accession>
<dbReference type="PANTHER" id="PTHR21015:SF22">
    <property type="entry name" value="GLYCOSYLTRANSFERASE"/>
    <property type="match status" value="1"/>
</dbReference>
<evidence type="ECO:0000259" key="3">
    <source>
        <dbReference type="Pfam" id="PF03033"/>
    </source>
</evidence>
<dbReference type="PANTHER" id="PTHR21015">
    <property type="entry name" value="UDP-N-ACETYLGLUCOSAMINE--N-ACETYLMURAMYL-(PENTAPEPTIDE) PYROPHOSPHORYL-UNDECAPRENOL N-ACETYLGLUCOSAMINE TRANSFERASE 1"/>
    <property type="match status" value="1"/>
</dbReference>
<proteinExistence type="predicted"/>
<feature type="domain" description="Glycosyltransferase family 28 N-terminal" evidence="3">
    <location>
        <begin position="3"/>
        <end position="40"/>
    </location>
</feature>
<dbReference type="InterPro" id="IPR007235">
    <property type="entry name" value="Glyco_trans_28_C"/>
</dbReference>
<feature type="domain" description="Glycosyl transferase family 28 C-terminal" evidence="4">
    <location>
        <begin position="81"/>
        <end position="247"/>
    </location>
</feature>